<evidence type="ECO:0000313" key="2">
    <source>
        <dbReference type="Ensembl" id="ENSSSCP00065016203.1"/>
    </source>
</evidence>
<proteinExistence type="predicted"/>
<sequence length="166" mass="17825">SQSEACPPSSQPRRSGPVPGHWLHTPGWTTTTTVTSGGRPAPQTPPWPWLSWKGLLGLGGPRAPHISDATRSPPCGVRGGRGRLGGGWHTYKLEHVPVKDVVVGEALAVEQVPEELPQVRVVRLVIKAQGTAEVQVRGELGCKTRETQGNQLWPDRGPHGVCQQDP</sequence>
<evidence type="ECO:0000256" key="1">
    <source>
        <dbReference type="SAM" id="MobiDB-lite"/>
    </source>
</evidence>
<feature type="region of interest" description="Disordered" evidence="1">
    <location>
        <begin position="1"/>
        <end position="45"/>
    </location>
</feature>
<accession>A0A8D1Y5N4</accession>
<dbReference type="Proteomes" id="UP000694725">
    <property type="component" value="Unplaced"/>
</dbReference>
<protein>
    <submittedName>
        <fullName evidence="2">Uncharacterized protein</fullName>
    </submittedName>
</protein>
<reference evidence="2" key="1">
    <citation type="submission" date="2025-08" db="UniProtKB">
        <authorList>
            <consortium name="Ensembl"/>
        </authorList>
    </citation>
    <scope>IDENTIFICATION</scope>
</reference>
<feature type="region of interest" description="Disordered" evidence="1">
    <location>
        <begin position="147"/>
        <end position="166"/>
    </location>
</feature>
<dbReference type="Ensembl" id="ENSSSCT00065038387.1">
    <property type="protein sequence ID" value="ENSSSCP00065016203.1"/>
    <property type="gene ID" value="ENSSSCG00065028470.1"/>
</dbReference>
<dbReference type="AlphaFoldDB" id="A0A8D1Y5N4"/>
<name>A0A8D1Y5N4_PIG</name>
<evidence type="ECO:0000313" key="3">
    <source>
        <dbReference type="Proteomes" id="UP000694725"/>
    </source>
</evidence>
<organism evidence="2 3">
    <name type="scientific">Sus scrofa</name>
    <name type="common">Pig</name>
    <dbReference type="NCBI Taxonomy" id="9823"/>
    <lineage>
        <taxon>Eukaryota</taxon>
        <taxon>Metazoa</taxon>
        <taxon>Chordata</taxon>
        <taxon>Craniata</taxon>
        <taxon>Vertebrata</taxon>
        <taxon>Euteleostomi</taxon>
        <taxon>Mammalia</taxon>
        <taxon>Eutheria</taxon>
        <taxon>Laurasiatheria</taxon>
        <taxon>Artiodactyla</taxon>
        <taxon>Suina</taxon>
        <taxon>Suidae</taxon>
        <taxon>Sus</taxon>
    </lineage>
</organism>
<feature type="compositionally biased region" description="Low complexity" evidence="1">
    <location>
        <begin position="25"/>
        <end position="38"/>
    </location>
</feature>